<evidence type="ECO:0000256" key="3">
    <source>
        <dbReference type="ARBA" id="ARBA00022840"/>
    </source>
</evidence>
<reference evidence="6 7" key="1">
    <citation type="journal article" date="2011" name="PLoS ONE">
        <title>Core proteome of the minimal cell: comparative proteomics of three mollicute species.</title>
        <authorList>
            <person name="Fisunov G.Y."/>
            <person name="Alexeev D.G."/>
            <person name="Bazaleev N.A."/>
            <person name="Ladygina V.G."/>
            <person name="Galyamina M.A."/>
            <person name="Kondratov I.G."/>
            <person name="Zhukova N.A."/>
            <person name="Serebryakova M.V."/>
            <person name="Demina I.A."/>
            <person name="Govorun V.M."/>
        </authorList>
    </citation>
    <scope>NUCLEOTIDE SEQUENCE [LARGE SCALE GENOMIC DNA]</scope>
    <source>
        <strain evidence="6 7">S6</strain>
    </source>
</reference>
<evidence type="ECO:0000313" key="6">
    <source>
        <dbReference type="EMBL" id="AHB99656.1"/>
    </source>
</evidence>
<accession>A0A0F6CKN4</accession>
<dbReference type="EC" id="6.3.3.2" evidence="5"/>
<keyword evidence="6" id="KW-0436">Ligase</keyword>
<dbReference type="PANTHER" id="PTHR23407">
    <property type="entry name" value="ATPASE INHIBITOR/5-FORMYLTETRAHYDROFOLATE CYCLO-LIGASE"/>
    <property type="match status" value="1"/>
</dbReference>
<evidence type="ECO:0000256" key="4">
    <source>
        <dbReference type="PIRSR" id="PIRSR006806-1"/>
    </source>
</evidence>
<organism evidence="6 7">
    <name type="scientific">Mycoplasmoides gallisepticum S6</name>
    <dbReference type="NCBI Taxonomy" id="1006581"/>
    <lineage>
        <taxon>Bacteria</taxon>
        <taxon>Bacillati</taxon>
        <taxon>Mycoplasmatota</taxon>
        <taxon>Mycoplasmoidales</taxon>
        <taxon>Mycoplasmoidaceae</taxon>
        <taxon>Mycoplasmoides</taxon>
    </lineage>
</organism>
<feature type="binding site" evidence="4">
    <location>
        <begin position="131"/>
        <end position="139"/>
    </location>
    <ligand>
        <name>ATP</name>
        <dbReference type="ChEBI" id="CHEBI:30616"/>
    </ligand>
</feature>
<dbReference type="Proteomes" id="UP000018735">
    <property type="component" value="Chromosome"/>
</dbReference>
<dbReference type="InterPro" id="IPR024185">
    <property type="entry name" value="FTHF_cligase-like_sf"/>
</dbReference>
<comment type="cofactor">
    <cofactor evidence="5">
        <name>Mg(2+)</name>
        <dbReference type="ChEBI" id="CHEBI:18420"/>
    </cofactor>
</comment>
<feature type="binding site" evidence="4">
    <location>
        <position position="56"/>
    </location>
    <ligand>
        <name>substrate</name>
    </ligand>
</feature>
<protein>
    <recommendedName>
        <fullName evidence="5">5-formyltetrahydrofolate cyclo-ligase</fullName>
        <ecNumber evidence="5">6.3.3.2</ecNumber>
    </recommendedName>
</protein>
<dbReference type="GO" id="GO:0009396">
    <property type="term" value="P:folic acid-containing compound biosynthetic process"/>
    <property type="evidence" value="ECO:0007669"/>
    <property type="project" value="TreeGrafter"/>
</dbReference>
<keyword evidence="2 4" id="KW-0547">Nucleotide-binding</keyword>
<feature type="binding site" evidence="4">
    <location>
        <begin position="4"/>
        <end position="8"/>
    </location>
    <ligand>
        <name>ATP</name>
        <dbReference type="ChEBI" id="CHEBI:30616"/>
    </ligand>
</feature>
<dbReference type="EMBL" id="CP006916">
    <property type="protein sequence ID" value="AHB99656.1"/>
    <property type="molecule type" value="Genomic_DNA"/>
</dbReference>
<dbReference type="InterPro" id="IPR037171">
    <property type="entry name" value="NagB/RpiA_transferase-like"/>
</dbReference>
<evidence type="ECO:0000256" key="5">
    <source>
        <dbReference type="RuleBase" id="RU361279"/>
    </source>
</evidence>
<dbReference type="GO" id="GO:0035999">
    <property type="term" value="P:tetrahydrofolate interconversion"/>
    <property type="evidence" value="ECO:0007669"/>
    <property type="project" value="TreeGrafter"/>
</dbReference>
<comment type="similarity">
    <text evidence="1 5">Belongs to the 5-formyltetrahydrofolate cyclo-ligase family.</text>
</comment>
<name>A0A0F6CKN4_MYCGL</name>
<dbReference type="HOGENOM" id="CLU_066245_3_0_14"/>
<dbReference type="AlphaFoldDB" id="A0A0F6CKN4"/>
<dbReference type="RefSeq" id="WP_011884435.1">
    <property type="nucleotide sequence ID" value="NC_023030.2"/>
</dbReference>
<dbReference type="PANTHER" id="PTHR23407:SF1">
    <property type="entry name" value="5-FORMYLTETRAHYDROFOLATE CYCLO-LIGASE"/>
    <property type="match status" value="1"/>
</dbReference>
<dbReference type="InterPro" id="IPR002698">
    <property type="entry name" value="FTHF_cligase"/>
</dbReference>
<dbReference type="GO" id="GO:0046872">
    <property type="term" value="F:metal ion binding"/>
    <property type="evidence" value="ECO:0007669"/>
    <property type="project" value="UniProtKB-KW"/>
</dbReference>
<evidence type="ECO:0000256" key="1">
    <source>
        <dbReference type="ARBA" id="ARBA00010638"/>
    </source>
</evidence>
<dbReference type="eggNOG" id="COG0212">
    <property type="taxonomic scope" value="Bacteria"/>
</dbReference>
<keyword evidence="3 4" id="KW-0067">ATP-binding</keyword>
<keyword evidence="5" id="KW-0479">Metal-binding</keyword>
<dbReference type="Gene3D" id="3.40.50.10420">
    <property type="entry name" value="NagB/RpiA/CoA transferase-like"/>
    <property type="match status" value="1"/>
</dbReference>
<dbReference type="PIRSF" id="PIRSF006806">
    <property type="entry name" value="FTHF_cligase"/>
    <property type="match status" value="1"/>
</dbReference>
<comment type="catalytic activity">
    <reaction evidence="5">
        <text>(6S)-5-formyl-5,6,7,8-tetrahydrofolate + ATP = (6R)-5,10-methenyltetrahydrofolate + ADP + phosphate</text>
        <dbReference type="Rhea" id="RHEA:10488"/>
        <dbReference type="ChEBI" id="CHEBI:30616"/>
        <dbReference type="ChEBI" id="CHEBI:43474"/>
        <dbReference type="ChEBI" id="CHEBI:57455"/>
        <dbReference type="ChEBI" id="CHEBI:57457"/>
        <dbReference type="ChEBI" id="CHEBI:456216"/>
        <dbReference type="EC" id="6.3.3.2"/>
    </reaction>
</comment>
<evidence type="ECO:0000313" key="7">
    <source>
        <dbReference type="Proteomes" id="UP000018735"/>
    </source>
</evidence>
<gene>
    <name evidence="6" type="ORF">GCW_02140</name>
</gene>
<dbReference type="Pfam" id="PF01812">
    <property type="entry name" value="5-FTHF_cyc-lig"/>
    <property type="match status" value="1"/>
</dbReference>
<evidence type="ECO:0000256" key="2">
    <source>
        <dbReference type="ARBA" id="ARBA00022741"/>
    </source>
</evidence>
<keyword evidence="5" id="KW-0460">Magnesium</keyword>
<dbReference type="NCBIfam" id="TIGR02727">
    <property type="entry name" value="MTHFS_bact"/>
    <property type="match status" value="1"/>
</dbReference>
<dbReference type="SUPFAM" id="SSF100950">
    <property type="entry name" value="NagB/RpiA/CoA transferase-like"/>
    <property type="match status" value="1"/>
</dbReference>
<dbReference type="GO" id="GO:0030272">
    <property type="term" value="F:5-formyltetrahydrofolate cyclo-ligase activity"/>
    <property type="evidence" value="ECO:0007669"/>
    <property type="project" value="UniProtKB-EC"/>
</dbReference>
<sequence length="184" mass="21936">MQSKQIVRKQLIELAKQFANTPKKQIVDQQLTKLVHQFIKTKDYQKIGVFSSLFYEYNTSELIKILLKEGYQIYLPRVDNNKINFYQIKQLDFSFDLNYQIKQPLVNEQLLNNHLDLFIVPLVGYNSNQLRLGHGKGYYDRFFNNLKYSNYKISVAYDFMLNNQFQAQDHDVKIDKIFCVTNLE</sequence>
<dbReference type="GO" id="GO:0005524">
    <property type="term" value="F:ATP binding"/>
    <property type="evidence" value="ECO:0007669"/>
    <property type="project" value="UniProtKB-KW"/>
</dbReference>
<dbReference type="KEGG" id="mgz:GCW_02140"/>
<proteinExistence type="inferred from homology"/>